<feature type="transmembrane region" description="Helical" evidence="1">
    <location>
        <begin position="1021"/>
        <end position="1043"/>
    </location>
</feature>
<accession>I3YDA9</accession>
<dbReference type="EMBL" id="CP003154">
    <property type="protein sequence ID" value="AFL74977.1"/>
    <property type="molecule type" value="Genomic_DNA"/>
</dbReference>
<dbReference type="Gene3D" id="3.30.2090.10">
    <property type="entry name" value="Multidrug efflux transporter AcrB TolC docking domain, DN and DC subdomains"/>
    <property type="match status" value="2"/>
</dbReference>
<dbReference type="SUPFAM" id="SSF82866">
    <property type="entry name" value="Multidrug efflux transporter AcrB transmembrane domain"/>
    <property type="match status" value="2"/>
</dbReference>
<keyword evidence="3" id="KW-1185">Reference proteome</keyword>
<dbReference type="SUPFAM" id="SSF82693">
    <property type="entry name" value="Multidrug efflux transporter AcrB pore domain, PN1, PN2, PC1 and PC2 subdomains"/>
    <property type="match status" value="3"/>
</dbReference>
<evidence type="ECO:0000313" key="2">
    <source>
        <dbReference type="EMBL" id="AFL74977.1"/>
    </source>
</evidence>
<feature type="transmembrane region" description="Helical" evidence="1">
    <location>
        <begin position="979"/>
        <end position="1000"/>
    </location>
</feature>
<dbReference type="GO" id="GO:0042910">
    <property type="term" value="F:xenobiotic transmembrane transporter activity"/>
    <property type="evidence" value="ECO:0007669"/>
    <property type="project" value="TreeGrafter"/>
</dbReference>
<feature type="transmembrane region" description="Helical" evidence="1">
    <location>
        <begin position="420"/>
        <end position="440"/>
    </location>
</feature>
<feature type="transmembrane region" description="Helical" evidence="1">
    <location>
        <begin position="928"/>
        <end position="946"/>
    </location>
</feature>
<dbReference type="eggNOG" id="COG0841">
    <property type="taxonomic scope" value="Bacteria"/>
</dbReference>
<dbReference type="Gene3D" id="3.30.70.1440">
    <property type="entry name" value="Multidrug efflux transporter AcrB pore domain"/>
    <property type="match status" value="1"/>
</dbReference>
<dbReference type="KEGG" id="tvi:Thivi_3097"/>
<gene>
    <name evidence="2" type="ordered locus">Thivi_3097</name>
</gene>
<dbReference type="OrthoDB" id="9758297at2"/>
<feature type="transmembrane region" description="Helical" evidence="1">
    <location>
        <begin position="497"/>
        <end position="518"/>
    </location>
</feature>
<feature type="transmembrane region" description="Helical" evidence="1">
    <location>
        <begin position="368"/>
        <end position="387"/>
    </location>
</feature>
<proteinExistence type="predicted"/>
<keyword evidence="1" id="KW-0812">Transmembrane</keyword>
<feature type="transmembrane region" description="Helical" evidence="1">
    <location>
        <begin position="461"/>
        <end position="485"/>
    </location>
</feature>
<dbReference type="RefSeq" id="WP_014779391.1">
    <property type="nucleotide sequence ID" value="NC_018012.1"/>
</dbReference>
<organism evidence="2 3">
    <name type="scientific">Thiocystis violascens (strain ATCC 17096 / DSM 198 / 6111)</name>
    <name type="common">Chromatium violascens</name>
    <dbReference type="NCBI Taxonomy" id="765911"/>
    <lineage>
        <taxon>Bacteria</taxon>
        <taxon>Pseudomonadati</taxon>
        <taxon>Pseudomonadota</taxon>
        <taxon>Gammaproteobacteria</taxon>
        <taxon>Chromatiales</taxon>
        <taxon>Chromatiaceae</taxon>
        <taxon>Thiocystis</taxon>
    </lineage>
</organism>
<keyword evidence="1" id="KW-0472">Membrane</keyword>
<dbReference type="SUPFAM" id="SSF82714">
    <property type="entry name" value="Multidrug efflux transporter AcrB TolC docking domain, DN and DC subdomains"/>
    <property type="match status" value="2"/>
</dbReference>
<protein>
    <submittedName>
        <fullName evidence="2">Cation/multidrug efflux pump</fullName>
    </submittedName>
</protein>
<dbReference type="InterPro" id="IPR001036">
    <property type="entry name" value="Acrflvin-R"/>
</dbReference>
<dbReference type="Gene3D" id="3.30.70.1430">
    <property type="entry name" value="Multidrug efflux transporter AcrB pore domain"/>
    <property type="match status" value="2"/>
</dbReference>
<dbReference type="Gene3D" id="1.20.1640.10">
    <property type="entry name" value="Multidrug efflux transporter AcrB transmembrane domain"/>
    <property type="match status" value="2"/>
</dbReference>
<dbReference type="GO" id="GO:0005886">
    <property type="term" value="C:plasma membrane"/>
    <property type="evidence" value="ECO:0007669"/>
    <property type="project" value="TreeGrafter"/>
</dbReference>
<dbReference type="AlphaFoldDB" id="I3YDA9"/>
<feature type="transmembrane region" description="Helical" evidence="1">
    <location>
        <begin position="1049"/>
        <end position="1077"/>
    </location>
</feature>
<dbReference type="Proteomes" id="UP000006062">
    <property type="component" value="Chromosome"/>
</dbReference>
<feature type="transmembrane region" description="Helical" evidence="1">
    <location>
        <begin position="571"/>
        <end position="589"/>
    </location>
</feature>
<feature type="transmembrane region" description="Helical" evidence="1">
    <location>
        <begin position="394"/>
        <end position="414"/>
    </location>
</feature>
<sequence>MTEPAMTENAGPEKLGLAGSLAARFQATEITPLLALVGLLLGLFAVMVTPREEEPQIDVTFADVFIPFPGASASEIEHLVAGPAEQVFSEIRGIEHVFSVSRPGMAVVTVQYQVGEDNTDAVVRLFSKVLSNQDWLPPNLGVGTPIVKPKGIDDVPILTATLWSKDENVGAFELGQVAHAIEQELKRVPGTRDIYTLGVPDQVVRVLLQPETLAGYGIDLTDLRRSLQAGNAIRDNLEVTADNREILVQAGTFLTSPEQIGDLVVGLHGERPVYLRDVATIERGPQQPESYVWMGAGSGAGHAGLDLTRTTPAVTIAVAKQAGVNAVEVAQRVIDRFEQLHGIFIPDNVEVTVTRNYGATADAKAKKLISKLTFATASVVLLVLFAIGWREAIIVGAAVVVTLALTLFASWAWGFTLNRVSLFALIFSIGILVDDAIVVVENIHRHMALTKDRLLDLMPRAVDEVGGPTILATFTVIAALLPMAFVSGLMGPYMSPIPINASLGMLISLIVAFVFTPWMTNFMLGRQRTALILAGADHGAHDENGHGRLDGLFRRLIGPFLAGRRGHLNRWFLLGGILVLIAGSLALAVNQSVVLKMLPFDNKSEFQVVLDMPEGTSLEQTTRVLTEMGEYLATVPEVTDYQGYAGTAAPINFNGLVRQYYLREGAHLGDLQVNLVDAHHRDQKSHAIALELRAPLQEIARRYDGNAKIVEIPPGPPVLSPLVAEVYGLNYEGQIGIAKQVRAVFEGTPDIVDVDDSVEFPSQKLTLVVDRAKAARLGVAQSSIASALSTVLNGEAMSYLHGANVKYAVPIRVEYSEADKADLEQVLALRVRSEGGQLVPLSEIVEVVDGSREHSIYHKDLLPVVYVTGDMAGATDSPLYGLFAMAATLTRDLGLEQWYREAPTNPYEYSLKWDGEWQVTYETFRDMGIAYGVGLILIYLLVVAQFRSYLVPLIIMAPIPLTLIGIMPGHALLGAQFTATSMIGMIALAGIIVRNSILLVDFINQQVREGSAFEDAVINSAVVRAKPIVLTALAAMAGAVFILDDPIFSGLAVALLFGLFVSTVLTLVVIPVVYYGVMRKRVEWIRGATG</sequence>
<name>I3YDA9_THIV6</name>
<dbReference type="PANTHER" id="PTHR32063:SF16">
    <property type="entry name" value="CATION EFFLUX SYSTEM (ACRB_ACRD_ACRF FAMILY)"/>
    <property type="match status" value="1"/>
</dbReference>
<dbReference type="HOGENOM" id="CLU_002755_1_2_6"/>
<keyword evidence="1" id="KW-1133">Transmembrane helix</keyword>
<dbReference type="PANTHER" id="PTHR32063">
    <property type="match status" value="1"/>
</dbReference>
<evidence type="ECO:0000256" key="1">
    <source>
        <dbReference type="SAM" id="Phobius"/>
    </source>
</evidence>
<dbReference type="PRINTS" id="PR00702">
    <property type="entry name" value="ACRIFLAVINRP"/>
</dbReference>
<dbReference type="Gene3D" id="3.30.70.1320">
    <property type="entry name" value="Multidrug efflux transporter AcrB pore domain like"/>
    <property type="match status" value="1"/>
</dbReference>
<dbReference type="InterPro" id="IPR027463">
    <property type="entry name" value="AcrB_DN_DC_subdom"/>
</dbReference>
<dbReference type="STRING" id="765911.Thivi_3097"/>
<dbReference type="Pfam" id="PF00873">
    <property type="entry name" value="ACR_tran"/>
    <property type="match status" value="1"/>
</dbReference>
<reference evidence="2 3" key="1">
    <citation type="submission" date="2012-06" db="EMBL/GenBank/DDBJ databases">
        <title>Complete sequence of Thiocystis violascens DSM 198.</title>
        <authorList>
            <consortium name="US DOE Joint Genome Institute"/>
            <person name="Lucas S."/>
            <person name="Han J."/>
            <person name="Lapidus A."/>
            <person name="Cheng J.-F."/>
            <person name="Goodwin L."/>
            <person name="Pitluck S."/>
            <person name="Peters L."/>
            <person name="Ovchinnikova G."/>
            <person name="Teshima H."/>
            <person name="Detter J.C."/>
            <person name="Han C."/>
            <person name="Tapia R."/>
            <person name="Land M."/>
            <person name="Hauser L."/>
            <person name="Kyrpides N."/>
            <person name="Ivanova N."/>
            <person name="Pagani I."/>
            <person name="Vogl K."/>
            <person name="Liu Z."/>
            <person name="Frigaard N.-U."/>
            <person name="Bryant D."/>
            <person name="Woyke T."/>
        </authorList>
    </citation>
    <scope>NUCLEOTIDE SEQUENCE [LARGE SCALE GENOMIC DNA]</scope>
    <source>
        <strain evidence="3">ATCC 17096 / DSM 198 / 6111</strain>
    </source>
</reference>
<evidence type="ECO:0000313" key="3">
    <source>
        <dbReference type="Proteomes" id="UP000006062"/>
    </source>
</evidence>
<feature type="transmembrane region" description="Helical" evidence="1">
    <location>
        <begin position="953"/>
        <end position="973"/>
    </location>
</feature>